<protein>
    <submittedName>
        <fullName evidence="2">Uncharacterized protein</fullName>
    </submittedName>
</protein>
<accession>A0A0D1LHF5</accession>
<proteinExistence type="predicted"/>
<organism evidence="2 3">
    <name type="scientific">Mycolicibacterium llatzerense</name>
    <dbReference type="NCBI Taxonomy" id="280871"/>
    <lineage>
        <taxon>Bacteria</taxon>
        <taxon>Bacillati</taxon>
        <taxon>Actinomycetota</taxon>
        <taxon>Actinomycetes</taxon>
        <taxon>Mycobacteriales</taxon>
        <taxon>Mycobacteriaceae</taxon>
        <taxon>Mycolicibacterium</taxon>
    </lineage>
</organism>
<gene>
    <name evidence="2" type="ORF">TL10_06450</name>
</gene>
<dbReference type="AlphaFoldDB" id="A0A0D1LHF5"/>
<evidence type="ECO:0000256" key="1">
    <source>
        <dbReference type="SAM" id="MobiDB-lite"/>
    </source>
</evidence>
<feature type="region of interest" description="Disordered" evidence="1">
    <location>
        <begin position="1"/>
        <end position="24"/>
    </location>
</feature>
<comment type="caution">
    <text evidence="2">The sequence shown here is derived from an EMBL/GenBank/DDBJ whole genome shotgun (WGS) entry which is preliminary data.</text>
</comment>
<dbReference type="EMBL" id="JXST01000006">
    <property type="protein sequence ID" value="KIU17892.1"/>
    <property type="molecule type" value="Genomic_DNA"/>
</dbReference>
<keyword evidence="3" id="KW-1185">Reference proteome</keyword>
<evidence type="ECO:0000313" key="3">
    <source>
        <dbReference type="Proteomes" id="UP000032221"/>
    </source>
</evidence>
<name>A0A0D1LHF5_9MYCO</name>
<sequence>MENPVSRIRPHTCGDPGPGDAHCTDDDPGHRYSCYDGGDDVSFNHRQDFRHDCDDPNCSRQHFTNEGD</sequence>
<reference evidence="2 3" key="1">
    <citation type="submission" date="2015-01" db="EMBL/GenBank/DDBJ databases">
        <title>Genome sequence of Mycobacterium llatzerense and Mycobacterium immunogenum recovered from brain abscess.</title>
        <authorList>
            <person name="Greninger A.L."/>
            <person name="Langelier C."/>
            <person name="Cunningham G."/>
            <person name="Chiu C.Y."/>
            <person name="Miller S."/>
        </authorList>
    </citation>
    <scope>NUCLEOTIDE SEQUENCE [LARGE SCALE GENOMIC DNA]</scope>
    <source>
        <strain evidence="2 3">CLUC14</strain>
    </source>
</reference>
<dbReference type="Proteomes" id="UP000032221">
    <property type="component" value="Unassembled WGS sequence"/>
</dbReference>
<dbReference type="STRING" id="280871.TL10_06450"/>
<dbReference type="PATRIC" id="fig|280871.6.peg.1328"/>
<evidence type="ECO:0000313" key="2">
    <source>
        <dbReference type="EMBL" id="KIU17892.1"/>
    </source>
</evidence>